<evidence type="ECO:0000256" key="2">
    <source>
        <dbReference type="SAM" id="Phobius"/>
    </source>
</evidence>
<comment type="caution">
    <text evidence="3">The sequence shown here is derived from an EMBL/GenBank/DDBJ whole genome shotgun (WGS) entry which is preliminary data.</text>
</comment>
<evidence type="ECO:0000313" key="4">
    <source>
        <dbReference type="Proteomes" id="UP000430692"/>
    </source>
</evidence>
<sequence length="187" mass="20835">MDKQVALIIGAVAVVVALILYWILGGEDEVKTQQPPKEPPVTNTTPSKEEQEAKGNVNTDQLTKDKNDSIKAFARDFTEKYLTYNPSKPNGHIENLKSMMSADLYAQQMELFKTGNPNIKSIKIKKIYITDILVGEWYNTLTVPIDVTISTTAGQNVDATYIYIYNISQEGSGWKMVGITDATEDTH</sequence>
<keyword evidence="2" id="KW-0472">Membrane</keyword>
<dbReference type="Gene3D" id="3.10.450.540">
    <property type="match status" value="1"/>
</dbReference>
<gene>
    <name evidence="3" type="ORF">GSM42_17840</name>
</gene>
<feature type="region of interest" description="Disordered" evidence="1">
    <location>
        <begin position="31"/>
        <end position="62"/>
    </location>
</feature>
<dbReference type="AlphaFoldDB" id="A0A6I4VVL0"/>
<evidence type="ECO:0000313" key="3">
    <source>
        <dbReference type="EMBL" id="MXQ55547.1"/>
    </source>
</evidence>
<proteinExistence type="predicted"/>
<name>A0A6I4VVL0_9BACL</name>
<dbReference type="RefSeq" id="WP_160802899.1">
    <property type="nucleotide sequence ID" value="NZ_WUUL01000015.1"/>
</dbReference>
<keyword evidence="4" id="KW-1185">Reference proteome</keyword>
<keyword evidence="2" id="KW-0812">Transmembrane</keyword>
<feature type="transmembrane region" description="Helical" evidence="2">
    <location>
        <begin position="6"/>
        <end position="24"/>
    </location>
</feature>
<organism evidence="3 4">
    <name type="scientific">Shimazuella alba</name>
    <dbReference type="NCBI Taxonomy" id="2690964"/>
    <lineage>
        <taxon>Bacteria</taxon>
        <taxon>Bacillati</taxon>
        <taxon>Bacillota</taxon>
        <taxon>Bacilli</taxon>
        <taxon>Bacillales</taxon>
        <taxon>Thermoactinomycetaceae</taxon>
        <taxon>Shimazuella</taxon>
    </lineage>
</organism>
<protein>
    <submittedName>
        <fullName evidence="3">Uncharacterized protein</fullName>
    </submittedName>
</protein>
<evidence type="ECO:0000256" key="1">
    <source>
        <dbReference type="SAM" id="MobiDB-lite"/>
    </source>
</evidence>
<reference evidence="3 4" key="1">
    <citation type="submission" date="2019-12" db="EMBL/GenBank/DDBJ databases">
        <title>Whole-genome analyses of novel actinobacteria.</title>
        <authorList>
            <person name="Sahin N."/>
            <person name="Saygin H."/>
        </authorList>
    </citation>
    <scope>NUCLEOTIDE SEQUENCE [LARGE SCALE GENOMIC DNA]</scope>
    <source>
        <strain evidence="3 4">KC615</strain>
    </source>
</reference>
<keyword evidence="2" id="KW-1133">Transmembrane helix</keyword>
<dbReference type="Proteomes" id="UP000430692">
    <property type="component" value="Unassembled WGS sequence"/>
</dbReference>
<dbReference type="EMBL" id="WUUL01000015">
    <property type="protein sequence ID" value="MXQ55547.1"/>
    <property type="molecule type" value="Genomic_DNA"/>
</dbReference>
<accession>A0A6I4VVL0</accession>